<keyword evidence="3" id="KW-1003">Cell membrane</keyword>
<dbReference type="Proteomes" id="UP000325713">
    <property type="component" value="Chromosome"/>
</dbReference>
<protein>
    <submittedName>
        <fullName evidence="13">Heme lyase CcmF/NrfE family subunit</fullName>
    </submittedName>
</protein>
<dbReference type="RefSeq" id="WP_151050394.1">
    <property type="nucleotide sequence ID" value="NZ_CP031700.1"/>
</dbReference>
<comment type="function">
    <text evidence="9">Required for the biogenesis of c-type cytochromes. Possible subunit of a heme lyase.</text>
</comment>
<feature type="transmembrane region" description="Helical" evidence="10">
    <location>
        <begin position="312"/>
        <end position="332"/>
    </location>
</feature>
<feature type="transmembrane region" description="Helical" evidence="10">
    <location>
        <begin position="96"/>
        <end position="112"/>
    </location>
</feature>
<evidence type="ECO:0000256" key="10">
    <source>
        <dbReference type="SAM" id="Phobius"/>
    </source>
</evidence>
<feature type="transmembrane region" description="Helical" evidence="10">
    <location>
        <begin position="482"/>
        <end position="503"/>
    </location>
</feature>
<feature type="transmembrane region" description="Helical" evidence="10">
    <location>
        <begin position="250"/>
        <end position="266"/>
    </location>
</feature>
<dbReference type="GO" id="GO:0016829">
    <property type="term" value="F:lyase activity"/>
    <property type="evidence" value="ECO:0007669"/>
    <property type="project" value="UniProtKB-KW"/>
</dbReference>
<evidence type="ECO:0000256" key="4">
    <source>
        <dbReference type="ARBA" id="ARBA00022519"/>
    </source>
</evidence>
<keyword evidence="13" id="KW-0456">Lyase</keyword>
<feature type="transmembrane region" description="Helical" evidence="10">
    <location>
        <begin position="450"/>
        <end position="470"/>
    </location>
</feature>
<dbReference type="GO" id="GO:0017004">
    <property type="term" value="P:cytochrome complex assembly"/>
    <property type="evidence" value="ECO:0007669"/>
    <property type="project" value="UniProtKB-KW"/>
</dbReference>
<dbReference type="InterPro" id="IPR002541">
    <property type="entry name" value="Cyt_c_assembly"/>
</dbReference>
<dbReference type="KEGG" id="nzl:D0T92_03890"/>
<evidence type="ECO:0000259" key="11">
    <source>
        <dbReference type="Pfam" id="PF01578"/>
    </source>
</evidence>
<dbReference type="NCBIfam" id="TIGR00353">
    <property type="entry name" value="nrfE"/>
    <property type="match status" value="1"/>
</dbReference>
<keyword evidence="8 10" id="KW-0472">Membrane</keyword>
<evidence type="ECO:0000256" key="1">
    <source>
        <dbReference type="ARBA" id="ARBA00004429"/>
    </source>
</evidence>
<evidence type="ECO:0000256" key="6">
    <source>
        <dbReference type="ARBA" id="ARBA00022748"/>
    </source>
</evidence>
<dbReference type="EMBL" id="CP031700">
    <property type="protein sequence ID" value="QEY25762.1"/>
    <property type="molecule type" value="Genomic_DNA"/>
</dbReference>
<feature type="transmembrane region" description="Helical" evidence="10">
    <location>
        <begin position="396"/>
        <end position="414"/>
    </location>
</feature>
<feature type="transmembrane region" description="Helical" evidence="10">
    <location>
        <begin position="124"/>
        <end position="142"/>
    </location>
</feature>
<dbReference type="InterPro" id="IPR003568">
    <property type="entry name" value="Cyt_c_biogenesis_CcmF"/>
</dbReference>
<feature type="transmembrane region" description="Helical" evidence="10">
    <location>
        <begin position="38"/>
        <end position="62"/>
    </location>
</feature>
<dbReference type="GO" id="GO:0015232">
    <property type="term" value="F:heme transmembrane transporter activity"/>
    <property type="evidence" value="ECO:0007669"/>
    <property type="project" value="InterPro"/>
</dbReference>
<dbReference type="GO" id="GO:0005886">
    <property type="term" value="C:plasma membrane"/>
    <property type="evidence" value="ECO:0007669"/>
    <property type="project" value="UniProtKB-SubCell"/>
</dbReference>
<sequence length="633" mass="69998">MWVEIGHFCLILAALTALFGCAGGFYGGNKNHTAILSLVKTLSWLTAILVLAAFATLIYAFITSDFSVQYVAAHSNRQLPMFYKVAAVWGGHEGSLLLWLLLSYFWLSAFLIDLKKLSTKVQSYTLGVLLAAASGFNLFVLFTSNPFIRHLPAAADGADLNPLLQHPGLAAHPPMLYLGYVGFSVVFALTLAVLLANEFDEGLWAKIARRWTLAAWICLTLGIVFGSMWAYSELGWGGWWFWDPVENASFMPWLAGTALLHSLMVSEKRGLFRHWTVLLAISTFSLSLVGMFLVRSGVLVSVHAFASDPSRGIAMLVYLAAVLGFSLAVYSYRSPTLHRQGGFTLLSRETLLLANNILLITGCVTVLLGTLFPLLADVLQIGKFSVGAPYFNKVMLPIWLGLLIVLLPSARIGWQKSVWQKIRWEWLICCACGISISAVCIFNLGEWKTIPFLLMSAAWSMMFSHIYDLIRRHFRQPLRRWGMTAAHIGVAIFAIGAAAVSYYDTARDIVIEPHGSIEVVGHKLTFAHLEGKTAENYVAMVGHFRLDTSNGNSTVLKPEKRQYLSGGEPMTEAAIQHGFLRDIYVSLGEMQGSDAAVSPWLIRVYVKPLMNWMWAGCLLMVLGGSLVLLDRKK</sequence>
<dbReference type="PRINTS" id="PR01410">
    <property type="entry name" value="CCBIOGENESIS"/>
</dbReference>
<keyword evidence="6" id="KW-0201">Cytochrome c-type biogenesis</keyword>
<feature type="transmembrane region" description="Helical" evidence="10">
    <location>
        <begin position="353"/>
        <end position="376"/>
    </location>
</feature>
<dbReference type="Pfam" id="PF01578">
    <property type="entry name" value="Cytochrom_C_asm"/>
    <property type="match status" value="1"/>
</dbReference>
<dbReference type="NCBIfam" id="NF007691">
    <property type="entry name" value="PRK10369.1"/>
    <property type="match status" value="1"/>
</dbReference>
<evidence type="ECO:0000256" key="3">
    <source>
        <dbReference type="ARBA" id="ARBA00022475"/>
    </source>
</evidence>
<dbReference type="AlphaFoldDB" id="A0A5J6PXX7"/>
<dbReference type="PANTHER" id="PTHR43653">
    <property type="entry name" value="CYTOCHROME C ASSEMBLY PROTEIN-RELATED"/>
    <property type="match status" value="1"/>
</dbReference>
<evidence type="ECO:0000256" key="9">
    <source>
        <dbReference type="ARBA" id="ARBA00037230"/>
    </source>
</evidence>
<accession>A0A5J6PXX7</accession>
<dbReference type="PRINTS" id="PR01411">
    <property type="entry name" value="CCMFBIOGNSIS"/>
</dbReference>
<keyword evidence="5 10" id="KW-0812">Transmembrane</keyword>
<evidence type="ECO:0000256" key="8">
    <source>
        <dbReference type="ARBA" id="ARBA00023136"/>
    </source>
</evidence>
<feature type="transmembrane region" description="Helical" evidence="10">
    <location>
        <begin position="278"/>
        <end position="306"/>
    </location>
</feature>
<reference evidence="13 14" key="1">
    <citation type="submission" date="2018-08" db="EMBL/GenBank/DDBJ databases">
        <title>Neisseria zalophi ATCC BAA-2455 complete genome.</title>
        <authorList>
            <person name="Veseli I.A."/>
            <person name="Buttler R."/>
            <person name="Mascarenhas dos Santos A.C."/>
            <person name="Pombert J.-F."/>
        </authorList>
    </citation>
    <scope>NUCLEOTIDE SEQUENCE [LARGE SCALE GENOMIC DNA]</scope>
    <source>
        <strain evidence="13 14">ATCC BAA-2455</strain>
    </source>
</reference>
<keyword evidence="14" id="KW-1185">Reference proteome</keyword>
<proteinExistence type="inferred from homology"/>
<gene>
    <name evidence="13" type="ORF">D0T92_03890</name>
</gene>
<feature type="domain" description="Cytochrome c-type biogenesis protein CcmF C-terminal" evidence="12">
    <location>
        <begin position="316"/>
        <end position="631"/>
    </location>
</feature>
<feature type="transmembrane region" description="Helical" evidence="10">
    <location>
        <begin position="6"/>
        <end position="26"/>
    </location>
</feature>
<feature type="domain" description="Cytochrome c assembly protein" evidence="11">
    <location>
        <begin position="89"/>
        <end position="296"/>
    </location>
</feature>
<evidence type="ECO:0000256" key="7">
    <source>
        <dbReference type="ARBA" id="ARBA00022989"/>
    </source>
</evidence>
<dbReference type="Pfam" id="PF16327">
    <property type="entry name" value="CcmF_C"/>
    <property type="match status" value="1"/>
</dbReference>
<organism evidence="13 14">
    <name type="scientific">Neisseria zalophi</name>
    <dbReference type="NCBI Taxonomy" id="640030"/>
    <lineage>
        <taxon>Bacteria</taxon>
        <taxon>Pseudomonadati</taxon>
        <taxon>Pseudomonadota</taxon>
        <taxon>Betaproteobacteria</taxon>
        <taxon>Neisseriales</taxon>
        <taxon>Neisseriaceae</taxon>
        <taxon>Neisseria</taxon>
    </lineage>
</organism>
<feature type="transmembrane region" description="Helical" evidence="10">
    <location>
        <begin position="211"/>
        <end position="230"/>
    </location>
</feature>
<dbReference type="InterPro" id="IPR003567">
    <property type="entry name" value="Cyt_c_biogenesis"/>
</dbReference>
<feature type="transmembrane region" description="Helical" evidence="10">
    <location>
        <begin position="609"/>
        <end position="629"/>
    </location>
</feature>
<dbReference type="OrthoDB" id="9761451at2"/>
<evidence type="ECO:0000313" key="13">
    <source>
        <dbReference type="EMBL" id="QEY25762.1"/>
    </source>
</evidence>
<dbReference type="PANTHER" id="PTHR43653:SF1">
    <property type="entry name" value="CYTOCHROME C-TYPE BIOGENESIS PROTEIN CCMF"/>
    <property type="match status" value="1"/>
</dbReference>
<comment type="similarity">
    <text evidence="2">Belongs to the CcmF/CycK/Ccl1/NrfE/CcsA family.</text>
</comment>
<name>A0A5J6PXX7_9NEIS</name>
<dbReference type="InterPro" id="IPR032523">
    <property type="entry name" value="CcmF_C"/>
</dbReference>
<keyword evidence="4" id="KW-0997">Cell inner membrane</keyword>
<evidence type="ECO:0000256" key="5">
    <source>
        <dbReference type="ARBA" id="ARBA00022692"/>
    </source>
</evidence>
<evidence type="ECO:0000313" key="14">
    <source>
        <dbReference type="Proteomes" id="UP000325713"/>
    </source>
</evidence>
<comment type="subcellular location">
    <subcellularLocation>
        <location evidence="1">Cell inner membrane</location>
        <topology evidence="1">Multi-pass membrane protein</topology>
    </subcellularLocation>
</comment>
<keyword evidence="7 10" id="KW-1133">Transmembrane helix</keyword>
<feature type="transmembrane region" description="Helical" evidence="10">
    <location>
        <begin position="177"/>
        <end position="199"/>
    </location>
</feature>
<feature type="transmembrane region" description="Helical" evidence="10">
    <location>
        <begin position="426"/>
        <end position="444"/>
    </location>
</feature>
<evidence type="ECO:0000259" key="12">
    <source>
        <dbReference type="Pfam" id="PF16327"/>
    </source>
</evidence>
<evidence type="ECO:0000256" key="2">
    <source>
        <dbReference type="ARBA" id="ARBA00009186"/>
    </source>
</evidence>
<dbReference type="GO" id="GO:0020037">
    <property type="term" value="F:heme binding"/>
    <property type="evidence" value="ECO:0007669"/>
    <property type="project" value="InterPro"/>
</dbReference>